<feature type="domain" description="Outer membrane protein beta-barrel" evidence="1">
    <location>
        <begin position="4"/>
        <end position="102"/>
    </location>
</feature>
<name>A0ABW4R240_9BACT</name>
<dbReference type="InterPro" id="IPR041700">
    <property type="entry name" value="OMP_b-brl_3"/>
</dbReference>
<dbReference type="Proteomes" id="UP001597197">
    <property type="component" value="Unassembled WGS sequence"/>
</dbReference>
<keyword evidence="3" id="KW-1185">Reference proteome</keyword>
<evidence type="ECO:0000313" key="2">
    <source>
        <dbReference type="EMBL" id="MFD1875679.1"/>
    </source>
</evidence>
<dbReference type="EMBL" id="JBHUFD010000019">
    <property type="protein sequence ID" value="MFD1875679.1"/>
    <property type="molecule type" value="Genomic_DNA"/>
</dbReference>
<dbReference type="RefSeq" id="WP_382318617.1">
    <property type="nucleotide sequence ID" value="NZ_JBHUFD010000019.1"/>
</dbReference>
<protein>
    <submittedName>
        <fullName evidence="2">Outer membrane beta-barrel protein</fullName>
    </submittedName>
</protein>
<dbReference type="Pfam" id="PF14905">
    <property type="entry name" value="OMP_b-brl_3"/>
    <property type="match status" value="1"/>
</dbReference>
<proteinExistence type="predicted"/>
<organism evidence="2 3">
    <name type="scientific">Hymenobacter bucti</name>
    <dbReference type="NCBI Taxonomy" id="1844114"/>
    <lineage>
        <taxon>Bacteria</taxon>
        <taxon>Pseudomonadati</taxon>
        <taxon>Bacteroidota</taxon>
        <taxon>Cytophagia</taxon>
        <taxon>Cytophagales</taxon>
        <taxon>Hymenobacteraceae</taxon>
        <taxon>Hymenobacter</taxon>
    </lineage>
</organism>
<sequence length="128" mass="14694">MRSKSYVNVMSDTTFTLGQGWSVRAYGFYNSPAIYSLFDWAAYFYASLSVKKTFLAKRASLTLTVADLIYQLNSLETTASKPLSYASRLRNDTRYVKLAFTFNFGKTDFKRKRVETNTNATERSRLGR</sequence>
<reference evidence="3" key="1">
    <citation type="journal article" date="2019" name="Int. J. Syst. Evol. Microbiol.">
        <title>The Global Catalogue of Microorganisms (GCM) 10K type strain sequencing project: providing services to taxonomists for standard genome sequencing and annotation.</title>
        <authorList>
            <consortium name="The Broad Institute Genomics Platform"/>
            <consortium name="The Broad Institute Genome Sequencing Center for Infectious Disease"/>
            <person name="Wu L."/>
            <person name="Ma J."/>
        </authorList>
    </citation>
    <scope>NUCLEOTIDE SEQUENCE [LARGE SCALE GENOMIC DNA]</scope>
    <source>
        <strain evidence="3">CGMCC 1.15795</strain>
    </source>
</reference>
<gene>
    <name evidence="2" type="ORF">ACFSDX_24825</name>
</gene>
<accession>A0ABW4R240</accession>
<evidence type="ECO:0000259" key="1">
    <source>
        <dbReference type="Pfam" id="PF14905"/>
    </source>
</evidence>
<comment type="caution">
    <text evidence="2">The sequence shown here is derived from an EMBL/GenBank/DDBJ whole genome shotgun (WGS) entry which is preliminary data.</text>
</comment>
<evidence type="ECO:0000313" key="3">
    <source>
        <dbReference type="Proteomes" id="UP001597197"/>
    </source>
</evidence>